<protein>
    <submittedName>
        <fullName evidence="1">Uncharacterized protein</fullName>
    </submittedName>
</protein>
<evidence type="ECO:0000313" key="1">
    <source>
        <dbReference type="EMBL" id="MDQ7251270.1"/>
    </source>
</evidence>
<comment type="caution">
    <text evidence="1">The sequence shown here is derived from an EMBL/GenBank/DDBJ whole genome shotgun (WGS) entry which is preliminary data.</text>
</comment>
<accession>A0ABU0YU77</accession>
<gene>
    <name evidence="1" type="ORF">Q8A70_26530</name>
</gene>
<evidence type="ECO:0000313" key="2">
    <source>
        <dbReference type="Proteomes" id="UP001230156"/>
    </source>
</evidence>
<reference evidence="2" key="1">
    <citation type="submission" date="2023-08" db="EMBL/GenBank/DDBJ databases">
        <title>Rhodospirillaceae gen. nov., a novel taxon isolated from the Yangtze River Yuezi River estuary sludge.</title>
        <authorList>
            <person name="Ruan L."/>
        </authorList>
    </citation>
    <scope>NUCLEOTIDE SEQUENCE [LARGE SCALE GENOMIC DNA]</scope>
    <source>
        <strain evidence="2">R-7</strain>
    </source>
</reference>
<dbReference type="RefSeq" id="WP_379961480.1">
    <property type="nucleotide sequence ID" value="NZ_JAUYVI010000010.1"/>
</dbReference>
<sequence>MVEIPGAVSNYRDRVGQGQEPLENFLAGLLKIGDRYIQLLPGDEVGRLVRDGYYVTREARLIRAVRPDFEQEGR</sequence>
<organism evidence="1 2">
    <name type="scientific">Dongia sedimenti</name>
    <dbReference type="NCBI Taxonomy" id="3064282"/>
    <lineage>
        <taxon>Bacteria</taxon>
        <taxon>Pseudomonadati</taxon>
        <taxon>Pseudomonadota</taxon>
        <taxon>Alphaproteobacteria</taxon>
        <taxon>Rhodospirillales</taxon>
        <taxon>Dongiaceae</taxon>
        <taxon>Dongia</taxon>
    </lineage>
</organism>
<dbReference type="EMBL" id="JAUYVI010000010">
    <property type="protein sequence ID" value="MDQ7251270.1"/>
    <property type="molecule type" value="Genomic_DNA"/>
</dbReference>
<name>A0ABU0YU77_9PROT</name>
<proteinExistence type="predicted"/>
<keyword evidence="2" id="KW-1185">Reference proteome</keyword>
<dbReference type="Proteomes" id="UP001230156">
    <property type="component" value="Unassembled WGS sequence"/>
</dbReference>